<accession>J3PFL3</accession>
<dbReference type="OrthoDB" id="425602at2759"/>
<evidence type="ECO:0008006" key="5">
    <source>
        <dbReference type="Google" id="ProtNLM"/>
    </source>
</evidence>
<dbReference type="AlphaFoldDB" id="J3PFL3"/>
<reference evidence="4" key="1">
    <citation type="submission" date="2010-07" db="EMBL/GenBank/DDBJ databases">
        <title>The genome sequence of Gaeumannomyces graminis var. tritici strain R3-111a-1.</title>
        <authorList>
            <consortium name="The Broad Institute Genome Sequencing Platform"/>
            <person name="Ma L.-J."/>
            <person name="Dead R."/>
            <person name="Young S."/>
            <person name="Zeng Q."/>
            <person name="Koehrsen M."/>
            <person name="Alvarado L."/>
            <person name="Berlin A."/>
            <person name="Chapman S.B."/>
            <person name="Chen Z."/>
            <person name="Freedman E."/>
            <person name="Gellesch M."/>
            <person name="Goldberg J."/>
            <person name="Griggs A."/>
            <person name="Gujja S."/>
            <person name="Heilman E.R."/>
            <person name="Heiman D."/>
            <person name="Hepburn T."/>
            <person name="Howarth C."/>
            <person name="Jen D."/>
            <person name="Larson L."/>
            <person name="Mehta T."/>
            <person name="Neiman D."/>
            <person name="Pearson M."/>
            <person name="Roberts A."/>
            <person name="Saif S."/>
            <person name="Shea T."/>
            <person name="Shenoy N."/>
            <person name="Sisk P."/>
            <person name="Stolte C."/>
            <person name="Sykes S."/>
            <person name="Walk T."/>
            <person name="White J."/>
            <person name="Yandava C."/>
            <person name="Haas B."/>
            <person name="Nusbaum C."/>
            <person name="Birren B."/>
        </authorList>
    </citation>
    <scope>NUCLEOTIDE SEQUENCE [LARGE SCALE GENOMIC DNA]</scope>
    <source>
        <strain evidence="4">R3-111a-1</strain>
    </source>
</reference>
<name>J3PFL3_GAET3</name>
<dbReference type="GeneID" id="20352746"/>
<reference evidence="2" key="2">
    <citation type="submission" date="2010-07" db="EMBL/GenBank/DDBJ databases">
        <authorList>
            <consortium name="The Broad Institute Genome Sequencing Platform"/>
            <consortium name="Broad Institute Genome Sequencing Center for Infectious Disease"/>
            <person name="Ma L.-J."/>
            <person name="Dead R."/>
            <person name="Young S."/>
            <person name="Zeng Q."/>
            <person name="Koehrsen M."/>
            <person name="Alvarado L."/>
            <person name="Berlin A."/>
            <person name="Chapman S.B."/>
            <person name="Chen Z."/>
            <person name="Freedman E."/>
            <person name="Gellesch M."/>
            <person name="Goldberg J."/>
            <person name="Griggs A."/>
            <person name="Gujja S."/>
            <person name="Heilman E.R."/>
            <person name="Heiman D."/>
            <person name="Hepburn T."/>
            <person name="Howarth C."/>
            <person name="Jen D."/>
            <person name="Larson L."/>
            <person name="Mehta T."/>
            <person name="Neiman D."/>
            <person name="Pearson M."/>
            <person name="Roberts A."/>
            <person name="Saif S."/>
            <person name="Shea T."/>
            <person name="Shenoy N."/>
            <person name="Sisk P."/>
            <person name="Stolte C."/>
            <person name="Sykes S."/>
            <person name="Walk T."/>
            <person name="White J."/>
            <person name="Yandava C."/>
            <person name="Haas B."/>
            <person name="Nusbaum C."/>
            <person name="Birren B."/>
        </authorList>
    </citation>
    <scope>NUCLEOTIDE SEQUENCE</scope>
    <source>
        <strain evidence="2">R3-111a-1</strain>
    </source>
</reference>
<feature type="compositionally biased region" description="Polar residues" evidence="1">
    <location>
        <begin position="17"/>
        <end position="35"/>
    </location>
</feature>
<dbReference type="eggNOG" id="ENOG502SC0Q">
    <property type="taxonomic scope" value="Eukaryota"/>
</dbReference>
<reference evidence="3" key="4">
    <citation type="journal article" date="2015" name="G3 (Bethesda)">
        <title>Genome sequences of three phytopathogenic species of the Magnaporthaceae family of fungi.</title>
        <authorList>
            <person name="Okagaki L.H."/>
            <person name="Nunes C.C."/>
            <person name="Sailsbery J."/>
            <person name="Clay B."/>
            <person name="Brown D."/>
            <person name="John T."/>
            <person name="Oh Y."/>
            <person name="Young N."/>
            <person name="Fitzgerald M."/>
            <person name="Haas B.J."/>
            <person name="Zeng Q."/>
            <person name="Young S."/>
            <person name="Adiconis X."/>
            <person name="Fan L."/>
            <person name="Levin J.Z."/>
            <person name="Mitchell T.K."/>
            <person name="Okubara P.A."/>
            <person name="Farman M.L."/>
            <person name="Kohn L.M."/>
            <person name="Birren B."/>
            <person name="Ma L.-J."/>
            <person name="Dean R.A."/>
        </authorList>
    </citation>
    <scope>NUCLEOTIDE SEQUENCE</scope>
    <source>
        <strain evidence="3">R3-111a-1</strain>
    </source>
</reference>
<reference evidence="2" key="3">
    <citation type="submission" date="2010-09" db="EMBL/GenBank/DDBJ databases">
        <title>Annotation of Gaeumannomyces graminis var. tritici R3-111a-1.</title>
        <authorList>
            <consortium name="The Broad Institute Genome Sequencing Platform"/>
            <person name="Ma L.-J."/>
            <person name="Dead R."/>
            <person name="Young S.K."/>
            <person name="Zeng Q."/>
            <person name="Gargeya S."/>
            <person name="Fitzgerald M."/>
            <person name="Haas B."/>
            <person name="Abouelleil A."/>
            <person name="Alvarado L."/>
            <person name="Arachchi H.M."/>
            <person name="Berlin A."/>
            <person name="Brown A."/>
            <person name="Chapman S.B."/>
            <person name="Chen Z."/>
            <person name="Dunbar C."/>
            <person name="Freedman E."/>
            <person name="Gearin G."/>
            <person name="Gellesch M."/>
            <person name="Goldberg J."/>
            <person name="Griggs A."/>
            <person name="Gujja S."/>
            <person name="Heiman D."/>
            <person name="Howarth C."/>
            <person name="Larson L."/>
            <person name="Lui A."/>
            <person name="MacDonald P.J.P."/>
            <person name="Mehta T."/>
            <person name="Montmayeur A."/>
            <person name="Murphy C."/>
            <person name="Neiman D."/>
            <person name="Pearson M."/>
            <person name="Priest M."/>
            <person name="Roberts A."/>
            <person name="Saif S."/>
            <person name="Shea T."/>
            <person name="Shenoy N."/>
            <person name="Sisk P."/>
            <person name="Stolte C."/>
            <person name="Sykes S."/>
            <person name="Yandava C."/>
            <person name="Wortman J."/>
            <person name="Nusbaum C."/>
            <person name="Birren B."/>
        </authorList>
    </citation>
    <scope>NUCLEOTIDE SEQUENCE</scope>
    <source>
        <strain evidence="2">R3-111a-1</strain>
    </source>
</reference>
<dbReference type="Proteomes" id="UP000006039">
    <property type="component" value="Unassembled WGS sequence"/>
</dbReference>
<dbReference type="VEuPathDB" id="FungiDB:GGTG_12288"/>
<feature type="compositionally biased region" description="Basic and acidic residues" evidence="1">
    <location>
        <begin position="251"/>
        <end position="266"/>
    </location>
</feature>
<feature type="region of interest" description="Disordered" evidence="1">
    <location>
        <begin position="396"/>
        <end position="438"/>
    </location>
</feature>
<organism evidence="2">
    <name type="scientific">Gaeumannomyces tritici (strain R3-111a-1)</name>
    <name type="common">Wheat and barley take-all root rot fungus</name>
    <name type="synonym">Gaeumannomyces graminis var. tritici</name>
    <dbReference type="NCBI Taxonomy" id="644352"/>
    <lineage>
        <taxon>Eukaryota</taxon>
        <taxon>Fungi</taxon>
        <taxon>Dikarya</taxon>
        <taxon>Ascomycota</taxon>
        <taxon>Pezizomycotina</taxon>
        <taxon>Sordariomycetes</taxon>
        <taxon>Sordariomycetidae</taxon>
        <taxon>Magnaporthales</taxon>
        <taxon>Magnaporthaceae</taxon>
        <taxon>Gaeumannomyces</taxon>
    </lineage>
</organism>
<feature type="compositionally biased region" description="Pro residues" evidence="1">
    <location>
        <begin position="85"/>
        <end position="95"/>
    </location>
</feature>
<sequence length="438" mass="46651">MASTVPRQPFAPLDGSRLQNLTSLKNRQNAFSSGPSKRKAESIDNDDSENVDPVIFSKRTKGSDSFFSNDYFKPSSFVLTKAPAPSLPKPSPVPSYPTLNRTKHAGISKPRSIIKPRSPVSKINSAHPAAAPLSAPAGRSPTRSSKRVGILSKNRRKTASPFTRVDPPTFGLGAGAPFSLDAALKGTVSSYASRSAAAAAPSSSLLGDLYGAELDGSWNFEIHEDTPEQEMTNLLQHSTCVLDISSDEESEQKRRRETAEGRDKENIPPVDDISQTTSSSARRRDLDGDDMIYEKTRGPLSEMNVADYYAAGCHSGSVIIVPGDYDDAETVHGGDEYQEPESNVAGDVAPKVAPKNKGPETEASIDELMGKRNAPAPQAALLQPIEGTGESFELWESNSAKDEAEPIAPSTPSAPTEEAVAQAEASTEAEVADPVPAC</sequence>
<feature type="region of interest" description="Disordered" evidence="1">
    <location>
        <begin position="327"/>
        <end position="375"/>
    </location>
</feature>
<evidence type="ECO:0000313" key="3">
    <source>
        <dbReference type="EnsemblFungi" id="EJT70115"/>
    </source>
</evidence>
<proteinExistence type="predicted"/>
<keyword evidence="4" id="KW-1185">Reference proteome</keyword>
<feature type="region of interest" description="Disordered" evidence="1">
    <location>
        <begin position="243"/>
        <end position="290"/>
    </location>
</feature>
<dbReference type="STRING" id="644352.J3PFL3"/>
<gene>
    <name evidence="3" type="primary">20352746</name>
    <name evidence="2" type="ORF">GGTG_12288</name>
</gene>
<dbReference type="EMBL" id="GL385402">
    <property type="protein sequence ID" value="EJT70115.1"/>
    <property type="molecule type" value="Genomic_DNA"/>
</dbReference>
<feature type="region of interest" description="Disordered" evidence="1">
    <location>
        <begin position="1"/>
        <end position="68"/>
    </location>
</feature>
<reference evidence="3" key="5">
    <citation type="submission" date="2018-04" db="UniProtKB">
        <authorList>
            <consortium name="EnsemblFungi"/>
        </authorList>
    </citation>
    <scope>IDENTIFICATION</scope>
    <source>
        <strain evidence="3">R3-111a-1</strain>
    </source>
</reference>
<protein>
    <recommendedName>
        <fullName evidence="5">Thymidylate kinase</fullName>
    </recommendedName>
</protein>
<evidence type="ECO:0000313" key="4">
    <source>
        <dbReference type="Proteomes" id="UP000006039"/>
    </source>
</evidence>
<feature type="region of interest" description="Disordered" evidence="1">
    <location>
        <begin position="81"/>
        <end position="170"/>
    </location>
</feature>
<dbReference type="HOGENOM" id="CLU_055842_0_0_1"/>
<evidence type="ECO:0000256" key="1">
    <source>
        <dbReference type="SAM" id="MobiDB-lite"/>
    </source>
</evidence>
<dbReference type="EnsemblFungi" id="EJT70115">
    <property type="protein sequence ID" value="EJT70115"/>
    <property type="gene ID" value="GGTG_12288"/>
</dbReference>
<feature type="compositionally biased region" description="Low complexity" evidence="1">
    <location>
        <begin position="125"/>
        <end position="141"/>
    </location>
</feature>
<dbReference type="RefSeq" id="XP_009228449.1">
    <property type="nucleotide sequence ID" value="XM_009230185.1"/>
</dbReference>
<evidence type="ECO:0000313" key="2">
    <source>
        <dbReference type="EMBL" id="EJT70115.1"/>
    </source>
</evidence>